<feature type="domain" description="Glycosyltransferase 2-like" evidence="3">
    <location>
        <begin position="5"/>
        <end position="172"/>
    </location>
</feature>
<keyword evidence="2 4" id="KW-0808">Transferase</keyword>
<gene>
    <name evidence="4" type="ORF">SAMN05444401_3925</name>
</gene>
<dbReference type="Proteomes" id="UP000184080">
    <property type="component" value="Unassembled WGS sequence"/>
</dbReference>
<dbReference type="AlphaFoldDB" id="A0A1M6MB08"/>
<dbReference type="PANTHER" id="PTHR22916:SF51">
    <property type="entry name" value="GLYCOSYLTRANSFERASE EPSH-RELATED"/>
    <property type="match status" value="1"/>
</dbReference>
<reference evidence="4 5" key="1">
    <citation type="submission" date="2016-11" db="EMBL/GenBank/DDBJ databases">
        <authorList>
            <person name="Jaros S."/>
            <person name="Januszkiewicz K."/>
            <person name="Wedrychowicz H."/>
        </authorList>
    </citation>
    <scope>NUCLEOTIDE SEQUENCE [LARGE SCALE GENOMIC DNA]</scope>
    <source>
        <strain evidence="4 5">DSM 21864</strain>
    </source>
</reference>
<sequence>MPLVSIVIPVYNLENYISMTLESIESQSFKDYEIILVDDGSKDNSCMKIESFFIGKNINYTLIKRTNGGVSRARNIGLNTSTGKYVLFIDGDDSLEATALEKMVKKIEEHKADICHCGYYEFQENSGKVTYRYSNNKSYIQEPLPGPMALEKKLKKEIWVCTGNALYNKKMLLENQLQYSEGFSYGEDAEFIGKCLYNSKIVTGVSEDLTKLMVRKTSAMNTAFSEKYCDALKANRRLWDYISSVHLNGQAMPKENLKLLLDYDYINIYLSIAKWIYDEYGIFEVFKANKKFNKLSLNLYYADVENVLSNIKNLKTFEVKVFLTSKFLYFYLCKVFKRLRG</sequence>
<organism evidence="4 5">
    <name type="scientific">Clostridium amylolyticum</name>
    <dbReference type="NCBI Taxonomy" id="1121298"/>
    <lineage>
        <taxon>Bacteria</taxon>
        <taxon>Bacillati</taxon>
        <taxon>Bacillota</taxon>
        <taxon>Clostridia</taxon>
        <taxon>Eubacteriales</taxon>
        <taxon>Clostridiaceae</taxon>
        <taxon>Clostridium</taxon>
    </lineage>
</organism>
<dbReference type="PANTHER" id="PTHR22916">
    <property type="entry name" value="GLYCOSYLTRANSFERASE"/>
    <property type="match status" value="1"/>
</dbReference>
<evidence type="ECO:0000256" key="1">
    <source>
        <dbReference type="ARBA" id="ARBA00022676"/>
    </source>
</evidence>
<dbReference type="CDD" id="cd00761">
    <property type="entry name" value="Glyco_tranf_GTA_type"/>
    <property type="match status" value="1"/>
</dbReference>
<keyword evidence="5" id="KW-1185">Reference proteome</keyword>
<accession>A0A1M6MB08</accession>
<dbReference type="GO" id="GO:0016757">
    <property type="term" value="F:glycosyltransferase activity"/>
    <property type="evidence" value="ECO:0007669"/>
    <property type="project" value="UniProtKB-KW"/>
</dbReference>
<evidence type="ECO:0000256" key="2">
    <source>
        <dbReference type="ARBA" id="ARBA00022679"/>
    </source>
</evidence>
<proteinExistence type="predicted"/>
<evidence type="ECO:0000313" key="4">
    <source>
        <dbReference type="EMBL" id="SHJ80652.1"/>
    </source>
</evidence>
<dbReference type="EMBL" id="FQZO01000008">
    <property type="protein sequence ID" value="SHJ80652.1"/>
    <property type="molecule type" value="Genomic_DNA"/>
</dbReference>
<evidence type="ECO:0000313" key="5">
    <source>
        <dbReference type="Proteomes" id="UP000184080"/>
    </source>
</evidence>
<protein>
    <submittedName>
        <fullName evidence="4">Glycosyltransferase involved in cell wall bisynthesis</fullName>
    </submittedName>
</protein>
<dbReference type="SUPFAM" id="SSF53448">
    <property type="entry name" value="Nucleotide-diphospho-sugar transferases"/>
    <property type="match status" value="1"/>
</dbReference>
<dbReference type="InterPro" id="IPR029044">
    <property type="entry name" value="Nucleotide-diphossugar_trans"/>
</dbReference>
<dbReference type="InterPro" id="IPR001173">
    <property type="entry name" value="Glyco_trans_2-like"/>
</dbReference>
<keyword evidence="1" id="KW-0328">Glycosyltransferase</keyword>
<dbReference type="Pfam" id="PF00535">
    <property type="entry name" value="Glycos_transf_2"/>
    <property type="match status" value="1"/>
</dbReference>
<dbReference type="RefSeq" id="WP_073010812.1">
    <property type="nucleotide sequence ID" value="NZ_FQZO01000008.1"/>
</dbReference>
<evidence type="ECO:0000259" key="3">
    <source>
        <dbReference type="Pfam" id="PF00535"/>
    </source>
</evidence>
<dbReference type="STRING" id="1121298.SAMN05444401_3925"/>
<dbReference type="Gene3D" id="3.90.550.10">
    <property type="entry name" value="Spore Coat Polysaccharide Biosynthesis Protein SpsA, Chain A"/>
    <property type="match status" value="1"/>
</dbReference>
<dbReference type="OrthoDB" id="9785185at2"/>
<name>A0A1M6MB08_9CLOT</name>